<keyword evidence="10" id="KW-1185">Reference proteome</keyword>
<dbReference type="Pfam" id="PF13359">
    <property type="entry name" value="DDE_Tnp_4"/>
    <property type="match status" value="1"/>
</dbReference>
<evidence type="ECO:0000259" key="8">
    <source>
        <dbReference type="Pfam" id="PF13359"/>
    </source>
</evidence>
<evidence type="ECO:0000256" key="1">
    <source>
        <dbReference type="ARBA" id="ARBA00001968"/>
    </source>
</evidence>
<comment type="cofactor">
    <cofactor evidence="1">
        <name>a divalent metal cation</name>
        <dbReference type="ChEBI" id="CHEBI:60240"/>
    </cofactor>
</comment>
<dbReference type="STRING" id="3775.A0A1Q3AT34"/>
<dbReference type="InParanoid" id="A0A1Q3AT34"/>
<evidence type="ECO:0000313" key="10">
    <source>
        <dbReference type="Proteomes" id="UP000187406"/>
    </source>
</evidence>
<feature type="non-terminal residue" evidence="9">
    <location>
        <position position="1"/>
    </location>
</feature>
<dbReference type="GO" id="GO:0004518">
    <property type="term" value="F:nuclease activity"/>
    <property type="evidence" value="ECO:0007669"/>
    <property type="project" value="UniProtKB-KW"/>
</dbReference>
<name>A0A1Q3AT34_CEPFO</name>
<evidence type="ECO:0000256" key="2">
    <source>
        <dbReference type="ARBA" id="ARBA00004123"/>
    </source>
</evidence>
<evidence type="ECO:0000256" key="5">
    <source>
        <dbReference type="ARBA" id="ARBA00022723"/>
    </source>
</evidence>
<organism evidence="9 10">
    <name type="scientific">Cephalotus follicularis</name>
    <name type="common">Albany pitcher plant</name>
    <dbReference type="NCBI Taxonomy" id="3775"/>
    <lineage>
        <taxon>Eukaryota</taxon>
        <taxon>Viridiplantae</taxon>
        <taxon>Streptophyta</taxon>
        <taxon>Embryophyta</taxon>
        <taxon>Tracheophyta</taxon>
        <taxon>Spermatophyta</taxon>
        <taxon>Magnoliopsida</taxon>
        <taxon>eudicotyledons</taxon>
        <taxon>Gunneridae</taxon>
        <taxon>Pentapetalae</taxon>
        <taxon>rosids</taxon>
        <taxon>fabids</taxon>
        <taxon>Oxalidales</taxon>
        <taxon>Cephalotaceae</taxon>
        <taxon>Cephalotus</taxon>
    </lineage>
</organism>
<keyword evidence="5" id="KW-0479">Metal-binding</keyword>
<keyword evidence="7" id="KW-0539">Nucleus</keyword>
<dbReference type="EMBL" id="BDDD01000083">
    <property type="protein sequence ID" value="GAV58810.1"/>
    <property type="molecule type" value="Genomic_DNA"/>
</dbReference>
<feature type="domain" description="DDE Tnp4" evidence="8">
    <location>
        <begin position="2"/>
        <end position="148"/>
    </location>
</feature>
<dbReference type="PANTHER" id="PTHR22930:SF293">
    <property type="entry name" value="PROTEIN ALP1-LIKE"/>
    <property type="match status" value="1"/>
</dbReference>
<dbReference type="OrthoDB" id="1699974at2759"/>
<evidence type="ECO:0000256" key="3">
    <source>
        <dbReference type="ARBA" id="ARBA00006958"/>
    </source>
</evidence>
<dbReference type="GO" id="GO:0005634">
    <property type="term" value="C:nucleus"/>
    <property type="evidence" value="ECO:0007669"/>
    <property type="project" value="UniProtKB-SubCell"/>
</dbReference>
<dbReference type="Proteomes" id="UP000187406">
    <property type="component" value="Unassembled WGS sequence"/>
</dbReference>
<comment type="subcellular location">
    <subcellularLocation>
        <location evidence="2">Nucleus</location>
    </subcellularLocation>
</comment>
<dbReference type="InterPro" id="IPR027806">
    <property type="entry name" value="HARBI1_dom"/>
</dbReference>
<keyword evidence="6" id="KW-0378">Hydrolase</keyword>
<accession>A0A1Q3AT34</accession>
<comment type="caution">
    <text evidence="9">The sequence shown here is derived from an EMBL/GenBank/DDBJ whole genome shotgun (WGS) entry which is preliminary data.</text>
</comment>
<dbReference type="AlphaFoldDB" id="A0A1Q3AT34"/>
<evidence type="ECO:0000256" key="4">
    <source>
        <dbReference type="ARBA" id="ARBA00022722"/>
    </source>
</evidence>
<feature type="non-terminal residue" evidence="9">
    <location>
        <position position="153"/>
    </location>
</feature>
<gene>
    <name evidence="9" type="ORF">CFOL_v3_02343</name>
</gene>
<sequence>NEKSRYRTRKGEIVTTVLAVCSPKMQFIYTLPRWEGSAANSRVLRDAVNRRNVLKVPHGFYYFVDASYTNCEGFIAPYKSQRYHLNERVANQPTTPKEFFNMKHSSVRNVIERCFRLLKLRWAILRCPSYYPIQIQNRIIMACYLLHNFIRTE</sequence>
<evidence type="ECO:0000256" key="7">
    <source>
        <dbReference type="ARBA" id="ARBA00023242"/>
    </source>
</evidence>
<comment type="similarity">
    <text evidence="3">Belongs to the HARBI1 family.</text>
</comment>
<dbReference type="GO" id="GO:0046872">
    <property type="term" value="F:metal ion binding"/>
    <property type="evidence" value="ECO:0007669"/>
    <property type="project" value="UniProtKB-KW"/>
</dbReference>
<keyword evidence="4" id="KW-0540">Nuclease</keyword>
<evidence type="ECO:0000313" key="9">
    <source>
        <dbReference type="EMBL" id="GAV58810.1"/>
    </source>
</evidence>
<dbReference type="GO" id="GO:0016787">
    <property type="term" value="F:hydrolase activity"/>
    <property type="evidence" value="ECO:0007669"/>
    <property type="project" value="UniProtKB-KW"/>
</dbReference>
<protein>
    <submittedName>
        <fullName evidence="9">DDE_4 domain-containing protein</fullName>
    </submittedName>
</protein>
<proteinExistence type="inferred from homology"/>
<reference evidence="10" key="1">
    <citation type="submission" date="2016-04" db="EMBL/GenBank/DDBJ databases">
        <title>Cephalotus genome sequencing.</title>
        <authorList>
            <person name="Fukushima K."/>
            <person name="Hasebe M."/>
            <person name="Fang X."/>
        </authorList>
    </citation>
    <scope>NUCLEOTIDE SEQUENCE [LARGE SCALE GENOMIC DNA]</scope>
    <source>
        <strain evidence="10">cv. St1</strain>
    </source>
</reference>
<dbReference type="PANTHER" id="PTHR22930">
    <property type="match status" value="1"/>
</dbReference>
<evidence type="ECO:0000256" key="6">
    <source>
        <dbReference type="ARBA" id="ARBA00022801"/>
    </source>
</evidence>
<dbReference type="InterPro" id="IPR045249">
    <property type="entry name" value="HARBI1-like"/>
</dbReference>